<accession>A0AAW1R853</accession>
<evidence type="ECO:0000313" key="1">
    <source>
        <dbReference type="EMBL" id="KAK9829811.1"/>
    </source>
</evidence>
<keyword evidence="2" id="KW-1185">Reference proteome</keyword>
<organism evidence="1 2">
    <name type="scientific">[Myrmecia] bisecta</name>
    <dbReference type="NCBI Taxonomy" id="41462"/>
    <lineage>
        <taxon>Eukaryota</taxon>
        <taxon>Viridiplantae</taxon>
        <taxon>Chlorophyta</taxon>
        <taxon>core chlorophytes</taxon>
        <taxon>Trebouxiophyceae</taxon>
        <taxon>Trebouxiales</taxon>
        <taxon>Trebouxiaceae</taxon>
        <taxon>Myrmecia</taxon>
    </lineage>
</organism>
<evidence type="ECO:0000313" key="2">
    <source>
        <dbReference type="Proteomes" id="UP001489004"/>
    </source>
</evidence>
<dbReference type="Proteomes" id="UP001489004">
    <property type="component" value="Unassembled WGS sequence"/>
</dbReference>
<protein>
    <submittedName>
        <fullName evidence="1">Uncharacterized protein</fullName>
    </submittedName>
</protein>
<proteinExistence type="predicted"/>
<name>A0AAW1R853_9CHLO</name>
<dbReference type="EMBL" id="JALJOR010000001">
    <property type="protein sequence ID" value="KAK9829811.1"/>
    <property type="molecule type" value="Genomic_DNA"/>
</dbReference>
<dbReference type="AlphaFoldDB" id="A0AAW1R853"/>
<sequence length="123" mass="14500">MANLPKKSEQQLNLQPNRPSKYKLIQPTLVESLVKVYPDKYKAPHPRELDMLHTDDLVKFVYINKQDVWCHVDNVDDDVEPHKVYAKLSHHAPKLDMQKGQRVQFTKEHIIEIADHDDDDDDY</sequence>
<gene>
    <name evidence="1" type="ORF">WJX72_008032</name>
</gene>
<comment type="caution">
    <text evidence="1">The sequence shown here is derived from an EMBL/GenBank/DDBJ whole genome shotgun (WGS) entry which is preliminary data.</text>
</comment>
<reference evidence="1 2" key="1">
    <citation type="journal article" date="2024" name="Nat. Commun.">
        <title>Phylogenomics reveals the evolutionary origins of lichenization in chlorophyte algae.</title>
        <authorList>
            <person name="Puginier C."/>
            <person name="Libourel C."/>
            <person name="Otte J."/>
            <person name="Skaloud P."/>
            <person name="Haon M."/>
            <person name="Grisel S."/>
            <person name="Petersen M."/>
            <person name="Berrin J.G."/>
            <person name="Delaux P.M."/>
            <person name="Dal Grande F."/>
            <person name="Keller J."/>
        </authorList>
    </citation>
    <scope>NUCLEOTIDE SEQUENCE [LARGE SCALE GENOMIC DNA]</scope>
    <source>
        <strain evidence="1 2">SAG 2043</strain>
    </source>
</reference>